<accession>A0A402A5N2</accession>
<comment type="caution">
    <text evidence="1">The sequence shown here is derived from an EMBL/GenBank/DDBJ whole genome shotgun (WGS) entry which is preliminary data.</text>
</comment>
<gene>
    <name evidence="1" type="ORF">KTT_42970</name>
</gene>
<evidence type="ECO:0000313" key="1">
    <source>
        <dbReference type="EMBL" id="GCE14438.1"/>
    </source>
</evidence>
<sequence length="221" mass="25916">MIEKLLTSAVKSHDTTDRERLIQQMIHFPEDVFRLLRKQFVVLDEMRQAILMKVLRQMSLQKKVEALPHLIEIIQKPDHPGWSEAVNILIEVGPNLVVPYFINTLLTYSNHNQENKQEAPLRGICCMLRLKKVDSEYARRCAPTINYLLIRLENINDPESGPELHFLLDVIEKARIDLTYIIPNLIVLAQLYRGNHIGARARQLIEQYQREDKNDYSFYLN</sequence>
<organism evidence="1 2">
    <name type="scientific">Tengunoibacter tsumagoiensis</name>
    <dbReference type="NCBI Taxonomy" id="2014871"/>
    <lineage>
        <taxon>Bacteria</taxon>
        <taxon>Bacillati</taxon>
        <taxon>Chloroflexota</taxon>
        <taxon>Ktedonobacteria</taxon>
        <taxon>Ktedonobacterales</taxon>
        <taxon>Dictyobacteraceae</taxon>
        <taxon>Tengunoibacter</taxon>
    </lineage>
</organism>
<dbReference type="EMBL" id="BIFR01000002">
    <property type="protein sequence ID" value="GCE14438.1"/>
    <property type="molecule type" value="Genomic_DNA"/>
</dbReference>
<dbReference type="Proteomes" id="UP000287352">
    <property type="component" value="Unassembled WGS sequence"/>
</dbReference>
<reference evidence="2" key="1">
    <citation type="submission" date="2018-12" db="EMBL/GenBank/DDBJ databases">
        <title>Tengunoibacter tsumagoiensis gen. nov., sp. nov., Dictyobacter kobayashii sp. nov., D. alpinus sp. nov., and D. joshuensis sp. nov. and description of Dictyobacteraceae fam. nov. within the order Ktedonobacterales isolated from Tengu-no-mugimeshi.</title>
        <authorList>
            <person name="Wang C.M."/>
            <person name="Zheng Y."/>
            <person name="Sakai Y."/>
            <person name="Toyoda A."/>
            <person name="Minakuchi Y."/>
            <person name="Abe K."/>
            <person name="Yokota A."/>
            <person name="Yabe S."/>
        </authorList>
    </citation>
    <scope>NUCLEOTIDE SEQUENCE [LARGE SCALE GENOMIC DNA]</scope>
    <source>
        <strain evidence="2">Uno3</strain>
    </source>
</reference>
<evidence type="ECO:0000313" key="2">
    <source>
        <dbReference type="Proteomes" id="UP000287352"/>
    </source>
</evidence>
<protein>
    <submittedName>
        <fullName evidence="1">Uncharacterized protein</fullName>
    </submittedName>
</protein>
<proteinExistence type="predicted"/>
<keyword evidence="2" id="KW-1185">Reference proteome</keyword>
<dbReference type="AlphaFoldDB" id="A0A402A5N2"/>
<name>A0A402A5N2_9CHLR</name>
<dbReference type="RefSeq" id="WP_126582015.1">
    <property type="nucleotide sequence ID" value="NZ_BIFR01000002.1"/>
</dbReference>